<dbReference type="EMBL" id="BPLR01018669">
    <property type="protein sequence ID" value="GIZ01449.1"/>
    <property type="molecule type" value="Genomic_DNA"/>
</dbReference>
<comment type="caution">
    <text evidence="1">The sequence shown here is derived from an EMBL/GenBank/DDBJ whole genome shotgun (WGS) entry which is preliminary data.</text>
</comment>
<protein>
    <submittedName>
        <fullName evidence="1">Uncharacterized protein</fullName>
    </submittedName>
</protein>
<gene>
    <name evidence="1" type="ORF">CEXT_685371</name>
</gene>
<dbReference type="AlphaFoldDB" id="A0AAV4Y5M1"/>
<dbReference type="Proteomes" id="UP001054945">
    <property type="component" value="Unassembled WGS sequence"/>
</dbReference>
<reference evidence="1 2" key="1">
    <citation type="submission" date="2021-06" db="EMBL/GenBank/DDBJ databases">
        <title>Caerostris extrusa draft genome.</title>
        <authorList>
            <person name="Kono N."/>
            <person name="Arakawa K."/>
        </authorList>
    </citation>
    <scope>NUCLEOTIDE SEQUENCE [LARGE SCALE GENOMIC DNA]</scope>
</reference>
<proteinExistence type="predicted"/>
<name>A0AAV4Y5M1_CAEEX</name>
<organism evidence="1 2">
    <name type="scientific">Caerostris extrusa</name>
    <name type="common">Bark spider</name>
    <name type="synonym">Caerostris bankana</name>
    <dbReference type="NCBI Taxonomy" id="172846"/>
    <lineage>
        <taxon>Eukaryota</taxon>
        <taxon>Metazoa</taxon>
        <taxon>Ecdysozoa</taxon>
        <taxon>Arthropoda</taxon>
        <taxon>Chelicerata</taxon>
        <taxon>Arachnida</taxon>
        <taxon>Araneae</taxon>
        <taxon>Araneomorphae</taxon>
        <taxon>Entelegynae</taxon>
        <taxon>Araneoidea</taxon>
        <taxon>Araneidae</taxon>
        <taxon>Caerostris</taxon>
    </lineage>
</organism>
<sequence length="87" mass="10040">MFESSSPTFQPGKCTRFICALSYDSCTHHSPEKIEQSASIFRILFGVQRAGWPLAIKYARQQDIQIDYLHVAKRTKGKLKRDNSELY</sequence>
<keyword evidence="2" id="KW-1185">Reference proteome</keyword>
<evidence type="ECO:0000313" key="2">
    <source>
        <dbReference type="Proteomes" id="UP001054945"/>
    </source>
</evidence>
<accession>A0AAV4Y5M1</accession>
<evidence type="ECO:0000313" key="1">
    <source>
        <dbReference type="EMBL" id="GIZ01449.1"/>
    </source>
</evidence>